<feature type="chain" id="PRO_5007807043" description="Heme haloperoxidase family profile domain-containing protein" evidence="8">
    <location>
        <begin position="20"/>
        <end position="451"/>
    </location>
</feature>
<dbReference type="InterPro" id="IPR000028">
    <property type="entry name" value="Chloroperoxidase"/>
</dbReference>
<dbReference type="EMBL" id="LFZO01000028">
    <property type="protein sequence ID" value="KXT16934.1"/>
    <property type="molecule type" value="Genomic_DNA"/>
</dbReference>
<dbReference type="AlphaFoldDB" id="A0A139IQ93"/>
<protein>
    <recommendedName>
        <fullName evidence="9">Heme haloperoxidase family profile domain-containing protein</fullName>
    </recommendedName>
</protein>
<comment type="similarity">
    <text evidence="7">Belongs to the chloroperoxidase family.</text>
</comment>
<dbReference type="PANTHER" id="PTHR33577">
    <property type="entry name" value="STERIGMATOCYSTIN BIOSYNTHESIS PEROXIDASE STCC-RELATED"/>
    <property type="match status" value="1"/>
</dbReference>
<evidence type="ECO:0000256" key="1">
    <source>
        <dbReference type="ARBA" id="ARBA00001970"/>
    </source>
</evidence>
<keyword evidence="3" id="KW-0349">Heme</keyword>
<evidence type="ECO:0000256" key="7">
    <source>
        <dbReference type="ARBA" id="ARBA00025795"/>
    </source>
</evidence>
<dbReference type="PROSITE" id="PS51405">
    <property type="entry name" value="HEME_HALOPEROXIDASE"/>
    <property type="match status" value="1"/>
</dbReference>
<dbReference type="Pfam" id="PF01328">
    <property type="entry name" value="Peroxidase_2"/>
    <property type="match status" value="1"/>
</dbReference>
<keyword evidence="5" id="KW-0560">Oxidoreductase</keyword>
<feature type="domain" description="Heme haloperoxidase family profile" evidence="9">
    <location>
        <begin position="83"/>
        <end position="324"/>
    </location>
</feature>
<keyword evidence="8" id="KW-0732">Signal</keyword>
<feature type="signal peptide" evidence="8">
    <location>
        <begin position="1"/>
        <end position="19"/>
    </location>
</feature>
<comment type="cofactor">
    <cofactor evidence="1">
        <name>heme b</name>
        <dbReference type="ChEBI" id="CHEBI:60344"/>
    </cofactor>
</comment>
<evidence type="ECO:0000256" key="5">
    <source>
        <dbReference type="ARBA" id="ARBA00023002"/>
    </source>
</evidence>
<dbReference type="PANTHER" id="PTHR33577:SF1">
    <property type="entry name" value="HEME HALOPEROXIDASE FAMILY PROFILE DOMAIN-CONTAINING PROTEIN"/>
    <property type="match status" value="1"/>
</dbReference>
<reference evidence="10 11" key="1">
    <citation type="submission" date="2015-07" db="EMBL/GenBank/DDBJ databases">
        <title>Comparative genomics of the Sigatoka disease complex on banana suggests a link between parallel evolutionary changes in Pseudocercospora fijiensis and Pseudocercospora eumusae and increased virulence on the banana host.</title>
        <authorList>
            <person name="Chang T.-C."/>
            <person name="Salvucci A."/>
            <person name="Crous P.W."/>
            <person name="Stergiopoulos I."/>
        </authorList>
    </citation>
    <scope>NUCLEOTIDE SEQUENCE [LARGE SCALE GENOMIC DNA]</scope>
    <source>
        <strain evidence="10 11">CBS 116634</strain>
    </source>
</reference>
<evidence type="ECO:0000256" key="6">
    <source>
        <dbReference type="ARBA" id="ARBA00023004"/>
    </source>
</evidence>
<keyword evidence="2" id="KW-0575">Peroxidase</keyword>
<evidence type="ECO:0000256" key="3">
    <source>
        <dbReference type="ARBA" id="ARBA00022617"/>
    </source>
</evidence>
<evidence type="ECO:0000256" key="4">
    <source>
        <dbReference type="ARBA" id="ARBA00022723"/>
    </source>
</evidence>
<evidence type="ECO:0000313" key="11">
    <source>
        <dbReference type="Proteomes" id="UP000073492"/>
    </source>
</evidence>
<dbReference type="SUPFAM" id="SSF47571">
    <property type="entry name" value="Cloroperoxidase"/>
    <property type="match status" value="1"/>
</dbReference>
<evidence type="ECO:0000256" key="2">
    <source>
        <dbReference type="ARBA" id="ARBA00022559"/>
    </source>
</evidence>
<proteinExistence type="inferred from homology"/>
<dbReference type="Gene3D" id="1.10.489.10">
    <property type="entry name" value="Chloroperoxidase-like"/>
    <property type="match status" value="1"/>
</dbReference>
<organism evidence="10 11">
    <name type="scientific">Pseudocercospora musae</name>
    <dbReference type="NCBI Taxonomy" id="113226"/>
    <lineage>
        <taxon>Eukaryota</taxon>
        <taxon>Fungi</taxon>
        <taxon>Dikarya</taxon>
        <taxon>Ascomycota</taxon>
        <taxon>Pezizomycotina</taxon>
        <taxon>Dothideomycetes</taxon>
        <taxon>Dothideomycetidae</taxon>
        <taxon>Mycosphaerellales</taxon>
        <taxon>Mycosphaerellaceae</taxon>
        <taxon>Pseudocercospora</taxon>
    </lineage>
</organism>
<keyword evidence="4" id="KW-0479">Metal-binding</keyword>
<dbReference type="InterPro" id="IPR036851">
    <property type="entry name" value="Chloroperoxidase-like_sf"/>
</dbReference>
<dbReference type="EMBL" id="LFZO01000028">
    <property type="protein sequence ID" value="KXT16933.1"/>
    <property type="molecule type" value="Genomic_DNA"/>
</dbReference>
<dbReference type="GO" id="GO:0046872">
    <property type="term" value="F:metal ion binding"/>
    <property type="evidence" value="ECO:0007669"/>
    <property type="project" value="UniProtKB-KW"/>
</dbReference>
<dbReference type="GO" id="GO:0004601">
    <property type="term" value="F:peroxidase activity"/>
    <property type="evidence" value="ECO:0007669"/>
    <property type="project" value="UniProtKB-KW"/>
</dbReference>
<sequence length="451" mass="48626">MKFTSSPALFGALVPLASAFPFQLMEKFQNDPEMQARAAEIMGSGSGQIAAKRQAGADAAQNIFEAVPTFDASKQYINVGPGSGHEWQAPGPNDLRGVCPGLNAFANHGFLPRDGYATVQQFIDITEQVVGMGTDLSAFLAILGALIDSGDLTSWSIGGTPPPGVGSIAAQNGHGLIGSHNKYENDVSPTRPDLYESGNNYITQANQFQDMINANPGGFVTLDGLAEYRSQRFARQKANNPYFFNAPFPGLLVQPAAFTFIYRFMANHSAESPLGSLSYNVIQSWFGIEGQNGAYTAPFGHERIPENWYRRSLTAPYTIPYFLGDVVNFAALHPEFLDIGGNLDGKGNNFAGVDLQNLTGGVFNSADLLKGNNLGCFAFQAATQVKADFVLAPVLTQLQDVVGDIVTSLSCPQLQKIDEAELEQFPGYTKAPEFSRKRNIKRVNGEETIAL</sequence>
<comment type="caution">
    <text evidence="10">The sequence shown here is derived from an EMBL/GenBank/DDBJ whole genome shotgun (WGS) entry which is preliminary data.</text>
</comment>
<name>A0A139IQ93_9PEZI</name>
<evidence type="ECO:0000259" key="9">
    <source>
        <dbReference type="PROSITE" id="PS51405"/>
    </source>
</evidence>
<dbReference type="Proteomes" id="UP000073492">
    <property type="component" value="Unassembled WGS sequence"/>
</dbReference>
<keyword evidence="6" id="KW-0408">Iron</keyword>
<evidence type="ECO:0000256" key="8">
    <source>
        <dbReference type="SAM" id="SignalP"/>
    </source>
</evidence>
<dbReference type="OrthoDB" id="407298at2759"/>
<keyword evidence="11" id="KW-1185">Reference proteome</keyword>
<gene>
    <name evidence="10" type="ORF">AC579_4734</name>
</gene>
<evidence type="ECO:0000313" key="10">
    <source>
        <dbReference type="EMBL" id="KXT16933.1"/>
    </source>
</evidence>
<accession>A0A139IQ93</accession>